<dbReference type="Proteomes" id="UP001217089">
    <property type="component" value="Unassembled WGS sequence"/>
</dbReference>
<gene>
    <name evidence="13" type="ORF">KUTeg_018694</name>
</gene>
<keyword evidence="8" id="KW-0406">Ion transport</keyword>
<dbReference type="InterPro" id="IPR005821">
    <property type="entry name" value="Ion_trans_dom"/>
</dbReference>
<dbReference type="Gene3D" id="1.10.287.70">
    <property type="match status" value="1"/>
</dbReference>
<dbReference type="PANTHER" id="PTHR11537">
    <property type="entry name" value="VOLTAGE-GATED POTASSIUM CHANNEL"/>
    <property type="match status" value="1"/>
</dbReference>
<comment type="caution">
    <text evidence="13">The sequence shown here is derived from an EMBL/GenBank/DDBJ whole genome shotgun (WGS) entry which is preliminary data.</text>
</comment>
<evidence type="ECO:0000256" key="5">
    <source>
        <dbReference type="ARBA" id="ARBA00022826"/>
    </source>
</evidence>
<evidence type="ECO:0000256" key="2">
    <source>
        <dbReference type="ARBA" id="ARBA00022448"/>
    </source>
</evidence>
<protein>
    <recommendedName>
        <fullName evidence="12">Ion transport domain-containing protein</fullName>
    </recommendedName>
</protein>
<evidence type="ECO:0000313" key="13">
    <source>
        <dbReference type="EMBL" id="KAJ8303771.1"/>
    </source>
</evidence>
<evidence type="ECO:0000256" key="8">
    <source>
        <dbReference type="ARBA" id="ARBA00023065"/>
    </source>
</evidence>
<keyword evidence="5" id="KW-0631">Potassium channel</keyword>
<evidence type="ECO:0000256" key="1">
    <source>
        <dbReference type="ARBA" id="ARBA00004141"/>
    </source>
</evidence>
<keyword evidence="10" id="KW-0407">Ion channel</keyword>
<comment type="subcellular location">
    <subcellularLocation>
        <location evidence="1">Membrane</location>
        <topology evidence="1">Multi-pass membrane protein</topology>
    </subcellularLocation>
</comment>
<feature type="transmembrane region" description="Helical" evidence="11">
    <location>
        <begin position="199"/>
        <end position="217"/>
    </location>
</feature>
<keyword evidence="3" id="KW-0633">Potassium transport</keyword>
<keyword evidence="2" id="KW-0813">Transport</keyword>
<proteinExistence type="predicted"/>
<keyword evidence="4 11" id="KW-0812">Transmembrane</keyword>
<feature type="transmembrane region" description="Helical" evidence="11">
    <location>
        <begin position="94"/>
        <end position="115"/>
    </location>
</feature>
<evidence type="ECO:0000256" key="10">
    <source>
        <dbReference type="ARBA" id="ARBA00023303"/>
    </source>
</evidence>
<dbReference type="PANTHER" id="PTHR11537:SF113">
    <property type="entry name" value="POTASSIUM VOLTAGE-GATED CHANNEL PROTEIN SHAKER"/>
    <property type="match status" value="1"/>
</dbReference>
<evidence type="ECO:0000256" key="11">
    <source>
        <dbReference type="SAM" id="Phobius"/>
    </source>
</evidence>
<keyword evidence="7 11" id="KW-1133">Transmembrane helix</keyword>
<accession>A0ABQ9EEK1</accession>
<evidence type="ECO:0000256" key="6">
    <source>
        <dbReference type="ARBA" id="ARBA00022958"/>
    </source>
</evidence>
<evidence type="ECO:0000313" key="14">
    <source>
        <dbReference type="Proteomes" id="UP001217089"/>
    </source>
</evidence>
<dbReference type="PRINTS" id="PR00169">
    <property type="entry name" value="KCHANNEL"/>
</dbReference>
<dbReference type="EMBL" id="JARBDR010000908">
    <property type="protein sequence ID" value="KAJ8303771.1"/>
    <property type="molecule type" value="Genomic_DNA"/>
</dbReference>
<evidence type="ECO:0000256" key="3">
    <source>
        <dbReference type="ARBA" id="ARBA00022538"/>
    </source>
</evidence>
<keyword evidence="9 11" id="KW-0472">Membrane</keyword>
<feature type="domain" description="Ion transport" evidence="12">
    <location>
        <begin position="48"/>
        <end position="181"/>
    </location>
</feature>
<dbReference type="SUPFAM" id="SSF81324">
    <property type="entry name" value="Voltage-gated potassium channels"/>
    <property type="match status" value="1"/>
</dbReference>
<sequence>MDSNEHRNKTVSDDVFASLKPEVETIDQTTYTKVHTYAAYIVDSLRLKYRYDKKGLEILHYFDMLRVLRILRVVQNLAAIRVLRFTLKTNRRDLYVLGLYLFVGVVLFANFVYFAEETKNISSIPDAWWWSVITMTTVGYGDVVPRSPTGKIIGMFCALSGVLLLGLVVPMFVNTFLSLYKVAQLNERILKTKAKRKRAWFFSVLLTSIFKPVLLRFHDHEIFTYP</sequence>
<organism evidence="13 14">
    <name type="scientific">Tegillarca granosa</name>
    <name type="common">Malaysian cockle</name>
    <name type="synonym">Anadara granosa</name>
    <dbReference type="NCBI Taxonomy" id="220873"/>
    <lineage>
        <taxon>Eukaryota</taxon>
        <taxon>Metazoa</taxon>
        <taxon>Spiralia</taxon>
        <taxon>Lophotrochozoa</taxon>
        <taxon>Mollusca</taxon>
        <taxon>Bivalvia</taxon>
        <taxon>Autobranchia</taxon>
        <taxon>Pteriomorphia</taxon>
        <taxon>Arcoida</taxon>
        <taxon>Arcoidea</taxon>
        <taxon>Arcidae</taxon>
        <taxon>Tegillarca</taxon>
    </lineage>
</organism>
<feature type="transmembrane region" description="Helical" evidence="11">
    <location>
        <begin position="156"/>
        <end position="179"/>
    </location>
</feature>
<reference evidence="13 14" key="1">
    <citation type="submission" date="2022-12" db="EMBL/GenBank/DDBJ databases">
        <title>Chromosome-level genome of Tegillarca granosa.</title>
        <authorList>
            <person name="Kim J."/>
        </authorList>
    </citation>
    <scope>NUCLEOTIDE SEQUENCE [LARGE SCALE GENOMIC DNA]</scope>
    <source>
        <strain evidence="13">Teg-2019</strain>
        <tissue evidence="13">Adductor muscle</tissue>
    </source>
</reference>
<name>A0ABQ9EEK1_TEGGR</name>
<keyword evidence="6" id="KW-0630">Potassium</keyword>
<evidence type="ECO:0000256" key="9">
    <source>
        <dbReference type="ARBA" id="ARBA00023136"/>
    </source>
</evidence>
<evidence type="ECO:0000256" key="7">
    <source>
        <dbReference type="ARBA" id="ARBA00022989"/>
    </source>
</evidence>
<evidence type="ECO:0000256" key="4">
    <source>
        <dbReference type="ARBA" id="ARBA00022692"/>
    </source>
</evidence>
<keyword evidence="14" id="KW-1185">Reference proteome</keyword>
<evidence type="ECO:0000259" key="12">
    <source>
        <dbReference type="Pfam" id="PF00520"/>
    </source>
</evidence>
<dbReference type="InterPro" id="IPR028325">
    <property type="entry name" value="VG_K_chnl"/>
</dbReference>
<dbReference type="Pfam" id="PF00520">
    <property type="entry name" value="Ion_trans"/>
    <property type="match status" value="1"/>
</dbReference>